<dbReference type="EMBL" id="WBKA01000001">
    <property type="protein sequence ID" value="KAB1633803.1"/>
    <property type="molecule type" value="Genomic_DNA"/>
</dbReference>
<dbReference type="PANTHER" id="PTHR43217">
    <property type="entry name" value="SUCCINATE SEMIALDEHYDE DEHYDROGENASE [NAD(P)+] SAD"/>
    <property type="match status" value="1"/>
</dbReference>
<evidence type="ECO:0000256" key="1">
    <source>
        <dbReference type="ARBA" id="ARBA00009986"/>
    </source>
</evidence>
<evidence type="ECO:0000256" key="3">
    <source>
        <dbReference type="ARBA" id="ARBA00023002"/>
    </source>
</evidence>
<dbReference type="Gene3D" id="3.40.309.10">
    <property type="entry name" value="Aldehyde Dehydrogenase, Chain A, domain 2"/>
    <property type="match status" value="1"/>
</dbReference>
<evidence type="ECO:0000313" key="5">
    <source>
        <dbReference type="EMBL" id="KAB1633803.1"/>
    </source>
</evidence>
<keyword evidence="6" id="KW-1185">Reference proteome</keyword>
<dbReference type="OrthoDB" id="6882680at2"/>
<dbReference type="InterPro" id="IPR016161">
    <property type="entry name" value="Ald_DH/histidinol_DH"/>
</dbReference>
<dbReference type="SUPFAM" id="SSF53720">
    <property type="entry name" value="ALDH-like"/>
    <property type="match status" value="1"/>
</dbReference>
<dbReference type="Proteomes" id="UP000481339">
    <property type="component" value="Unassembled WGS sequence"/>
</dbReference>
<dbReference type="GO" id="GO:0004777">
    <property type="term" value="F:succinate-semialdehyde dehydrogenase (NAD+) activity"/>
    <property type="evidence" value="ECO:0007669"/>
    <property type="project" value="TreeGrafter"/>
</dbReference>
<proteinExistence type="inferred from homology"/>
<evidence type="ECO:0000313" key="6">
    <source>
        <dbReference type="Proteomes" id="UP000481339"/>
    </source>
</evidence>
<dbReference type="NCBIfam" id="NF006915">
    <property type="entry name" value="PRK09406.1"/>
    <property type="match status" value="1"/>
</dbReference>
<accession>A0A7C8BPK3</accession>
<keyword evidence="2" id="KW-0521">NADP</keyword>
<dbReference type="PANTHER" id="PTHR43217:SF1">
    <property type="entry name" value="SUCCINATE SEMIALDEHYDE DEHYDROGENASE [NAD(P)+] SAD"/>
    <property type="match status" value="1"/>
</dbReference>
<dbReference type="Gene3D" id="3.40.605.10">
    <property type="entry name" value="Aldehyde Dehydrogenase, Chain A, domain 1"/>
    <property type="match status" value="1"/>
</dbReference>
<dbReference type="InterPro" id="IPR015590">
    <property type="entry name" value="Aldehyde_DH_dom"/>
</dbReference>
<organism evidence="5 6">
    <name type="scientific">Pseudoclavibacter caeni</name>
    <dbReference type="NCBI Taxonomy" id="908846"/>
    <lineage>
        <taxon>Bacteria</taxon>
        <taxon>Bacillati</taxon>
        <taxon>Actinomycetota</taxon>
        <taxon>Actinomycetes</taxon>
        <taxon>Micrococcales</taxon>
        <taxon>Microbacteriaceae</taxon>
        <taxon>Pseudoclavibacter</taxon>
    </lineage>
</organism>
<dbReference type="InterPro" id="IPR016163">
    <property type="entry name" value="Ald_DH_C"/>
</dbReference>
<gene>
    <name evidence="5" type="ORF">F8O02_02500</name>
</gene>
<protein>
    <submittedName>
        <fullName evidence="5">NADP-dependent succinic semialdehyde dehydrogenase</fullName>
    </submittedName>
</protein>
<dbReference type="FunFam" id="3.40.605.10:FF:000012">
    <property type="entry name" value="NAD-dependent succinate-semialdehyde dehydrogenase"/>
    <property type="match status" value="1"/>
</dbReference>
<comment type="similarity">
    <text evidence="1">Belongs to the aldehyde dehydrogenase family.</text>
</comment>
<sequence>MSIATVNPATGATERTFDEIDDAELERRLQVAHDAWLAHRRTGFAERAERINRAADLLDADADSLGRTITAEMGKTYAQAKAEVHKSARALRFYAENAERFLAPQPLPDPSVVDAKQAYAIFQPIGPVLAVMPWNFPVWQVIRFAAPAIMAGNVGLLKHASNVPQTALYIQDLFTRAGFPEGVFQTLLISSRRVEKVIRDPRVAAVTLTGSEPAGRSVSSIAADEIKKSVLELGGSDPFVVLPSADLDEAVKVGVAARMSNNGQACINAKRFIVHADVYDAFVEKFLARVAALKVGDPMEDGVDVGPLSSEGARRDLLGLVDDATAHGATVLAGGHAMDRPGWYVEPTVVSGITKDARLYYEEAFGPVASVYRVADIDEAIELANDTPFGLGAVAWTNDPAEQQRMVTELEAGTVVINGSTISYQEMPFGGHKRSGFGRELAAEGIREFMNLKSVRIC</sequence>
<name>A0A7C8BPK3_9MICO</name>
<dbReference type="InterPro" id="IPR047110">
    <property type="entry name" value="GABD/Sad-like"/>
</dbReference>
<dbReference type="AlphaFoldDB" id="A0A7C8BPK3"/>
<dbReference type="InterPro" id="IPR016162">
    <property type="entry name" value="Ald_DH_N"/>
</dbReference>
<evidence type="ECO:0000256" key="2">
    <source>
        <dbReference type="ARBA" id="ARBA00022857"/>
    </source>
</evidence>
<dbReference type="InterPro" id="IPR044148">
    <property type="entry name" value="ALDH_GabD1-like"/>
</dbReference>
<dbReference type="RefSeq" id="WP_158035640.1">
    <property type="nucleotide sequence ID" value="NZ_BAAAZV010000013.1"/>
</dbReference>
<keyword evidence="3" id="KW-0560">Oxidoreductase</keyword>
<dbReference type="Pfam" id="PF00171">
    <property type="entry name" value="Aldedh"/>
    <property type="match status" value="1"/>
</dbReference>
<feature type="domain" description="Aldehyde dehydrogenase" evidence="4">
    <location>
        <begin position="3"/>
        <end position="455"/>
    </location>
</feature>
<evidence type="ECO:0000259" key="4">
    <source>
        <dbReference type="Pfam" id="PF00171"/>
    </source>
</evidence>
<dbReference type="GO" id="GO:0004030">
    <property type="term" value="F:aldehyde dehydrogenase [NAD(P)+] activity"/>
    <property type="evidence" value="ECO:0007669"/>
    <property type="project" value="InterPro"/>
</dbReference>
<dbReference type="CDD" id="cd07100">
    <property type="entry name" value="ALDH_SSADH1_GabD1"/>
    <property type="match status" value="1"/>
</dbReference>
<reference evidence="5 6" key="1">
    <citation type="submission" date="2019-09" db="EMBL/GenBank/DDBJ databases">
        <title>Phylogeny of genus Pseudoclavibacter and closely related genus.</title>
        <authorList>
            <person name="Li Y."/>
        </authorList>
    </citation>
    <scope>NUCLEOTIDE SEQUENCE [LARGE SCALE GENOMIC DNA]</scope>
    <source>
        <strain evidence="5 6">JCM 16921</strain>
    </source>
</reference>
<comment type="caution">
    <text evidence="5">The sequence shown here is derived from an EMBL/GenBank/DDBJ whole genome shotgun (WGS) entry which is preliminary data.</text>
</comment>
<dbReference type="FunFam" id="3.40.309.10:FF:000010">
    <property type="entry name" value="Gamma-aminobutyraldehyde dehydrogenase"/>
    <property type="match status" value="1"/>
</dbReference>